<proteinExistence type="inferred from homology"/>
<dbReference type="SMART" id="SM00385">
    <property type="entry name" value="CYCLIN"/>
    <property type="match status" value="1"/>
</dbReference>
<reference evidence="5 6" key="1">
    <citation type="journal article" date="2015" name="Proc. Natl. Acad. Sci. U.S.A.">
        <title>The resurrection genome of Boea hygrometrica: A blueprint for survival of dehydration.</title>
        <authorList>
            <person name="Xiao L."/>
            <person name="Yang G."/>
            <person name="Zhang L."/>
            <person name="Yang X."/>
            <person name="Zhao S."/>
            <person name="Ji Z."/>
            <person name="Zhou Q."/>
            <person name="Hu M."/>
            <person name="Wang Y."/>
            <person name="Chen M."/>
            <person name="Xu Y."/>
            <person name="Jin H."/>
            <person name="Xiao X."/>
            <person name="Hu G."/>
            <person name="Bao F."/>
            <person name="Hu Y."/>
            <person name="Wan P."/>
            <person name="Li L."/>
            <person name="Deng X."/>
            <person name="Kuang T."/>
            <person name="Xiang C."/>
            <person name="Zhu J.K."/>
            <person name="Oliver M.J."/>
            <person name="He Y."/>
        </authorList>
    </citation>
    <scope>NUCLEOTIDE SEQUENCE [LARGE SCALE GENOMIC DNA]</scope>
    <source>
        <strain evidence="6">cv. XS01</strain>
    </source>
</reference>
<evidence type="ECO:0000313" key="5">
    <source>
        <dbReference type="EMBL" id="KZV46274.1"/>
    </source>
</evidence>
<evidence type="ECO:0000256" key="1">
    <source>
        <dbReference type="ARBA" id="ARBA00022618"/>
    </source>
</evidence>
<dbReference type="Pfam" id="PF00134">
    <property type="entry name" value="Cyclin_N"/>
    <property type="match status" value="1"/>
</dbReference>
<dbReference type="EMBL" id="KQ995684">
    <property type="protein sequence ID" value="KZV46274.1"/>
    <property type="molecule type" value="Genomic_DNA"/>
</dbReference>
<evidence type="ECO:0000256" key="3">
    <source>
        <dbReference type="RuleBase" id="RU000383"/>
    </source>
</evidence>
<keyword evidence="1" id="KW-0132">Cell division</keyword>
<sequence length="207" mass="24162">MEFEFDLENPFPPSDQNFPSMLFGNETDHMPSQSYIQKLMLESADSEMISTRRREAVSSILRLHRNDGDQSVRYLAINYMDRFVSSHSMQVGKPWMLKLVAVSCVILAFKMLRPESVVPVPLLQEDGDYIFDLFTIKRMELIILEALRWRMRSINPFSFLNYFISLFEFKEERPSIQTLKHRATEIILKSQNGDSPVSEMPSPVVRM</sequence>
<dbReference type="Proteomes" id="UP000250235">
    <property type="component" value="Unassembled WGS sequence"/>
</dbReference>
<dbReference type="AlphaFoldDB" id="A0A2Z7CNT6"/>
<dbReference type="InterPro" id="IPR039361">
    <property type="entry name" value="Cyclin"/>
</dbReference>
<dbReference type="PANTHER" id="PTHR10177">
    <property type="entry name" value="CYCLINS"/>
    <property type="match status" value="1"/>
</dbReference>
<comment type="similarity">
    <text evidence="3">Belongs to the cyclin family.</text>
</comment>
<organism evidence="5 6">
    <name type="scientific">Dorcoceras hygrometricum</name>
    <dbReference type="NCBI Taxonomy" id="472368"/>
    <lineage>
        <taxon>Eukaryota</taxon>
        <taxon>Viridiplantae</taxon>
        <taxon>Streptophyta</taxon>
        <taxon>Embryophyta</taxon>
        <taxon>Tracheophyta</taxon>
        <taxon>Spermatophyta</taxon>
        <taxon>Magnoliopsida</taxon>
        <taxon>eudicotyledons</taxon>
        <taxon>Gunneridae</taxon>
        <taxon>Pentapetalae</taxon>
        <taxon>asterids</taxon>
        <taxon>lamiids</taxon>
        <taxon>Lamiales</taxon>
        <taxon>Gesneriaceae</taxon>
        <taxon>Didymocarpoideae</taxon>
        <taxon>Trichosporeae</taxon>
        <taxon>Loxocarpinae</taxon>
        <taxon>Dorcoceras</taxon>
    </lineage>
</organism>
<evidence type="ECO:0000313" key="6">
    <source>
        <dbReference type="Proteomes" id="UP000250235"/>
    </source>
</evidence>
<accession>A0A2Z7CNT6</accession>
<dbReference type="SUPFAM" id="SSF47954">
    <property type="entry name" value="Cyclin-like"/>
    <property type="match status" value="1"/>
</dbReference>
<dbReference type="InterPro" id="IPR006671">
    <property type="entry name" value="Cyclin_N"/>
</dbReference>
<dbReference type="Gene3D" id="1.10.472.10">
    <property type="entry name" value="Cyclin-like"/>
    <property type="match status" value="2"/>
</dbReference>
<keyword evidence="6" id="KW-1185">Reference proteome</keyword>
<dbReference type="OrthoDB" id="306099at2759"/>
<keyword evidence="3" id="KW-0195">Cyclin</keyword>
<dbReference type="InterPro" id="IPR036915">
    <property type="entry name" value="Cyclin-like_sf"/>
</dbReference>
<dbReference type="InterPro" id="IPR013763">
    <property type="entry name" value="Cyclin-like_dom"/>
</dbReference>
<evidence type="ECO:0000256" key="2">
    <source>
        <dbReference type="ARBA" id="ARBA00023306"/>
    </source>
</evidence>
<evidence type="ECO:0000259" key="4">
    <source>
        <dbReference type="SMART" id="SM00385"/>
    </source>
</evidence>
<feature type="domain" description="Cyclin-like" evidence="4">
    <location>
        <begin position="58"/>
        <end position="145"/>
    </location>
</feature>
<name>A0A2Z7CNT6_9LAMI</name>
<gene>
    <name evidence="5" type="ORF">F511_10408</name>
</gene>
<protein>
    <recommendedName>
        <fullName evidence="4">Cyclin-like domain-containing protein</fullName>
    </recommendedName>
</protein>
<keyword evidence="2" id="KW-0131">Cell cycle</keyword>
<dbReference type="GO" id="GO:0051301">
    <property type="term" value="P:cell division"/>
    <property type="evidence" value="ECO:0007669"/>
    <property type="project" value="UniProtKB-KW"/>
</dbReference>